<comment type="caution">
    <text evidence="1">The sequence shown here is derived from an EMBL/GenBank/DDBJ whole genome shotgun (WGS) entry which is preliminary data.</text>
</comment>
<proteinExistence type="predicted"/>
<evidence type="ECO:0000313" key="1">
    <source>
        <dbReference type="EMBL" id="PFJ33154.1"/>
    </source>
</evidence>
<dbReference type="Proteomes" id="UP000224003">
    <property type="component" value="Unassembled WGS sequence"/>
</dbReference>
<gene>
    <name evidence="1" type="ORF">COJ15_28340</name>
</gene>
<protein>
    <submittedName>
        <fullName evidence="1">Uncharacterized protein</fullName>
    </submittedName>
</protein>
<dbReference type="RefSeq" id="WP_098517266.1">
    <property type="nucleotide sequence ID" value="NZ_NUVX01000062.1"/>
</dbReference>
<name>A0A9X6ZQX2_BACTU</name>
<accession>A0A9X6ZQX2</accession>
<dbReference type="EMBL" id="NUVX01000062">
    <property type="protein sequence ID" value="PFJ33154.1"/>
    <property type="molecule type" value="Genomic_DNA"/>
</dbReference>
<reference evidence="1 2" key="1">
    <citation type="submission" date="2017-09" db="EMBL/GenBank/DDBJ databases">
        <title>Large-scale bioinformatics analysis of Bacillus genomes uncovers conserved roles of natural products in bacterial physiology.</title>
        <authorList>
            <consortium name="Agbiome Team Llc"/>
            <person name="Bleich R.M."/>
            <person name="Grubbs K.J."/>
            <person name="Santa Maria K.C."/>
            <person name="Allen S.E."/>
            <person name="Farag S."/>
            <person name="Shank E.A."/>
            <person name="Bowers A."/>
        </authorList>
    </citation>
    <scope>NUCLEOTIDE SEQUENCE [LARGE SCALE GENOMIC DNA]</scope>
    <source>
        <strain evidence="1 2">AFS085496</strain>
    </source>
</reference>
<organism evidence="1 2">
    <name type="scientific">Bacillus thuringiensis</name>
    <dbReference type="NCBI Taxonomy" id="1428"/>
    <lineage>
        <taxon>Bacteria</taxon>
        <taxon>Bacillati</taxon>
        <taxon>Bacillota</taxon>
        <taxon>Bacilli</taxon>
        <taxon>Bacillales</taxon>
        <taxon>Bacillaceae</taxon>
        <taxon>Bacillus</taxon>
        <taxon>Bacillus cereus group</taxon>
    </lineage>
</organism>
<evidence type="ECO:0000313" key="2">
    <source>
        <dbReference type="Proteomes" id="UP000224003"/>
    </source>
</evidence>
<sequence length="108" mass="12696">MIIKVDKPLEIAEQISKAFNYLVMENPYVKENDEEYQTMTQNLSFLIMRLHSDGGIPKDKTEVYLQSLNEGRIIIEENRLKANEFIQLGYDDILNRLNFAIRKLNETN</sequence>
<dbReference type="AlphaFoldDB" id="A0A9X6ZQX2"/>